<organism evidence="1 2">
    <name type="scientific">Caballeronia sordidicola</name>
    <name type="common">Burkholderia sordidicola</name>
    <dbReference type="NCBI Taxonomy" id="196367"/>
    <lineage>
        <taxon>Bacteria</taxon>
        <taxon>Pseudomonadati</taxon>
        <taxon>Pseudomonadota</taxon>
        <taxon>Betaproteobacteria</taxon>
        <taxon>Burkholderiales</taxon>
        <taxon>Burkholderiaceae</taxon>
        <taxon>Caballeronia</taxon>
    </lineage>
</organism>
<accession>A0A226WWW1</accession>
<reference evidence="2" key="1">
    <citation type="submission" date="2017-01" db="EMBL/GenBank/DDBJ databases">
        <title>Genome Analysis of Deinococcus marmoris KOPRI26562.</title>
        <authorList>
            <person name="Kim J.H."/>
            <person name="Oh H.-M."/>
        </authorList>
    </citation>
    <scope>NUCLEOTIDE SEQUENCE [LARGE SCALE GENOMIC DNA]</scope>
    <source>
        <strain evidence="2">PAMC 26633</strain>
    </source>
</reference>
<dbReference type="Proteomes" id="UP000214720">
    <property type="component" value="Unassembled WGS sequence"/>
</dbReference>
<sequence length="67" mass="7695">MTRSLAIFRLSFAVPFRKSPSQLIKLSVALFDWDDLIIEDFTMRSSHGIPFPNNGFGLREMNRHLGV</sequence>
<protein>
    <submittedName>
        <fullName evidence="1">Uncharacterized protein</fullName>
    </submittedName>
</protein>
<dbReference type="AlphaFoldDB" id="A0A226WWW1"/>
<proteinExistence type="predicted"/>
<evidence type="ECO:0000313" key="1">
    <source>
        <dbReference type="EMBL" id="OXC75682.1"/>
    </source>
</evidence>
<comment type="caution">
    <text evidence="1">The sequence shown here is derived from an EMBL/GenBank/DDBJ whole genome shotgun (WGS) entry which is preliminary data.</text>
</comment>
<evidence type="ECO:0000313" key="2">
    <source>
        <dbReference type="Proteomes" id="UP000214720"/>
    </source>
</evidence>
<dbReference type="EMBL" id="MTHB01000165">
    <property type="protein sequence ID" value="OXC75682.1"/>
    <property type="molecule type" value="Genomic_DNA"/>
</dbReference>
<name>A0A226WWW1_CABSO</name>
<gene>
    <name evidence="1" type="ORF">BSU04_25975</name>
</gene>